<feature type="domain" description="Helicase ATP-binding" evidence="3">
    <location>
        <begin position="895"/>
        <end position="1052"/>
    </location>
</feature>
<feature type="domain" description="Helicase C-terminal" evidence="4">
    <location>
        <begin position="1177"/>
        <end position="1334"/>
    </location>
</feature>
<evidence type="ECO:0000256" key="1">
    <source>
        <dbReference type="ARBA" id="ARBA00022801"/>
    </source>
</evidence>
<keyword evidence="5" id="KW-0547">Nucleotide-binding</keyword>
<sequence>MSFSIPAQPAGAAACLFALCLIARAATHAEVLALARRLDPLLEEDAVEAALLEDGRVQPVDGGRWVVVPDAQAPAWHALLDGYAGERLRDALFAFWQLERSRAPRFGSEAAALSVVRLLLWQGTNQARLTAWRDACGGGILWSRVLERAGLGVVDANLFARLAPEWAAALGRRALERLLAGDAAMRPLLAAIEGRQAAGEEDARLASLLAQVWLFAGEHDRLAEHLARAPLAGSAAAAALGAALAFAGGDFAAAAAGFDAAQRDAPLPETLAWLQPLALMAAGDATSCAAALALCGRHGRSHGEDSRWGIIATALKARAGRMDADAAELPLQGTPHHADENDLLRLMLRAWLGPREGRPSLLPADAPALTALHDNLAGCGFGWLQIQYDAALARLLGEPGTPAFFAAARAQGWREQLNELAALFSAGPVRSRLRWRLDVGDDGAVRSIEPWQQRFGARGWGAARPVAFSTLAADATLADADARVARAIRPGPGRSWQLDLSLALPALVGHPGVEWADAPGVTVELALRAPQLIVSSTEAGWTLAVDPPLRAAALSGSPEREQDALAALTVRRESASRAVLVRLDEAQQRAARLLSALPAIPAAGAEPLSATLSALASHFTVVGELPARGAGPVEAGATQLRGELMFDGETLELRLVAAPAGVDGPRLVPGHGGAMLALRDGEVRRTLRRDLAAERAALAAIVDGCCLEQRTASQPQVWTIRGCDAALALIERLAVLPSAPLLDWPRGRAVRVEAVAAGALRVRGKGGQDWLSLEGEFEFDEERVLTLIDLLEKLRRNGSRFIELDEGRYLALTDSLRDALAQLALLAEPSGDGVRVPLAAAACLAGLGDAALEVDAALGDRLARLQRSADTVCEPPAGLCAQLRDYQLIGYRWMMQLAASGLGACLADDMGLGKTLQSIAVLLARAEGGAALVVAPTSLLGNWAQEISRFAPVLRVASYGDAADRAGLLAGAGAGDVLLVSYTLFADAAGTFAARGWHTLVVDEAQAIKNPQSARSRAVYAQSAAFRLVLSGTPVENRLMELWAIMHACNPGLLGSEEQFARRFAQPIERDGRADAMAALRALIAPFVLRRCKEEVLTELPPRTELVLPVRASREEGEWYEALRRKALADAEESVAGDESGKARMNVLAQLTRLRRAACDPRLVQPDIRLAGAKVIAFAELAGALVEGGHKVLVFSQFVDFIGLLREPLDRAGIRCLQLDGSTPVAERNRLVAAFQRGEGDVFLISLKAGGFGLNLTAADYVVIADPWWNPAAEDQASARAHRMGQQRPVTVYRLVNEGSLEPRILRMHEDKRALADAVLAGAQPLSPPTADELIALMRG</sequence>
<dbReference type="RefSeq" id="WP_163317998.1">
    <property type="nucleotide sequence ID" value="NZ_JAAGAA010000023.1"/>
</dbReference>
<gene>
    <name evidence="5" type="ORF">GZH52_16430</name>
</gene>
<dbReference type="SMART" id="SM00487">
    <property type="entry name" value="DEXDc"/>
    <property type="match status" value="1"/>
</dbReference>
<accession>A0A6B2KVQ7</accession>
<keyword evidence="2" id="KW-0732">Signal</keyword>
<dbReference type="InterPro" id="IPR049730">
    <property type="entry name" value="SNF2/RAD54-like_C"/>
</dbReference>
<dbReference type="Proteomes" id="UP000482578">
    <property type="component" value="Unassembled WGS sequence"/>
</dbReference>
<feature type="chain" id="PRO_5025370670" evidence="2">
    <location>
        <begin position="26"/>
        <end position="1340"/>
    </location>
</feature>
<evidence type="ECO:0000259" key="4">
    <source>
        <dbReference type="PROSITE" id="PS51194"/>
    </source>
</evidence>
<evidence type="ECO:0000259" key="3">
    <source>
        <dbReference type="PROSITE" id="PS51192"/>
    </source>
</evidence>
<dbReference type="GO" id="GO:0016787">
    <property type="term" value="F:hydrolase activity"/>
    <property type="evidence" value="ECO:0007669"/>
    <property type="project" value="UniProtKB-KW"/>
</dbReference>
<evidence type="ECO:0000313" key="6">
    <source>
        <dbReference type="Proteomes" id="UP000482578"/>
    </source>
</evidence>
<evidence type="ECO:0000256" key="2">
    <source>
        <dbReference type="SAM" id="SignalP"/>
    </source>
</evidence>
<name>A0A6B2KVQ7_9NEIS</name>
<dbReference type="GO" id="GO:0005524">
    <property type="term" value="F:ATP binding"/>
    <property type="evidence" value="ECO:0007669"/>
    <property type="project" value="InterPro"/>
</dbReference>
<organism evidence="5 6">
    <name type="scientific">Crenobacter caeni</name>
    <dbReference type="NCBI Taxonomy" id="2705474"/>
    <lineage>
        <taxon>Bacteria</taxon>
        <taxon>Pseudomonadati</taxon>
        <taxon>Pseudomonadota</taxon>
        <taxon>Betaproteobacteria</taxon>
        <taxon>Neisseriales</taxon>
        <taxon>Neisseriaceae</taxon>
        <taxon>Crenobacter</taxon>
    </lineage>
</organism>
<dbReference type="InterPro" id="IPR038718">
    <property type="entry name" value="SNF2-like_sf"/>
</dbReference>
<dbReference type="SUPFAM" id="SSF52540">
    <property type="entry name" value="P-loop containing nucleoside triphosphate hydrolases"/>
    <property type="match status" value="2"/>
</dbReference>
<keyword evidence="5" id="KW-0347">Helicase</keyword>
<evidence type="ECO:0000313" key="5">
    <source>
        <dbReference type="EMBL" id="NDV14345.1"/>
    </source>
</evidence>
<dbReference type="Gene3D" id="3.40.50.300">
    <property type="entry name" value="P-loop containing nucleotide triphosphate hydrolases"/>
    <property type="match status" value="1"/>
</dbReference>
<dbReference type="GO" id="GO:0004386">
    <property type="term" value="F:helicase activity"/>
    <property type="evidence" value="ECO:0007669"/>
    <property type="project" value="UniProtKB-KW"/>
</dbReference>
<dbReference type="Gene3D" id="3.40.50.10810">
    <property type="entry name" value="Tandem AAA-ATPase domain"/>
    <property type="match status" value="1"/>
</dbReference>
<keyword evidence="1" id="KW-0378">Hydrolase</keyword>
<dbReference type="SMART" id="SM00490">
    <property type="entry name" value="HELICc"/>
    <property type="match status" value="1"/>
</dbReference>
<dbReference type="InterPro" id="IPR014001">
    <property type="entry name" value="Helicase_ATP-bd"/>
</dbReference>
<dbReference type="InterPro" id="IPR000330">
    <property type="entry name" value="SNF2_N"/>
</dbReference>
<dbReference type="CDD" id="cd18793">
    <property type="entry name" value="SF2_C_SNF"/>
    <property type="match status" value="1"/>
</dbReference>
<dbReference type="EMBL" id="JAAGAA010000023">
    <property type="protein sequence ID" value="NDV14345.1"/>
    <property type="molecule type" value="Genomic_DNA"/>
</dbReference>
<dbReference type="Pfam" id="PF00176">
    <property type="entry name" value="SNF2-rel_dom"/>
    <property type="match status" value="1"/>
</dbReference>
<proteinExistence type="predicted"/>
<protein>
    <submittedName>
        <fullName evidence="5">DEAD/DEAH box helicase</fullName>
    </submittedName>
</protein>
<dbReference type="PANTHER" id="PTHR10799">
    <property type="entry name" value="SNF2/RAD54 HELICASE FAMILY"/>
    <property type="match status" value="1"/>
</dbReference>
<dbReference type="Pfam" id="PF00271">
    <property type="entry name" value="Helicase_C"/>
    <property type="match status" value="1"/>
</dbReference>
<keyword evidence="5" id="KW-0067">ATP-binding</keyword>
<dbReference type="PROSITE" id="PS51192">
    <property type="entry name" value="HELICASE_ATP_BIND_1"/>
    <property type="match status" value="1"/>
</dbReference>
<reference evidence="5 6" key="1">
    <citation type="submission" date="2020-02" db="EMBL/GenBank/DDBJ databases">
        <authorList>
            <person name="Yang Z."/>
        </authorList>
    </citation>
    <scope>NUCLEOTIDE SEQUENCE [LARGE SCALE GENOMIC DNA]</scope>
    <source>
        <strain evidence="5 6">HX-7-9</strain>
    </source>
</reference>
<comment type="caution">
    <text evidence="5">The sequence shown here is derived from an EMBL/GenBank/DDBJ whole genome shotgun (WGS) entry which is preliminary data.</text>
</comment>
<feature type="signal peptide" evidence="2">
    <location>
        <begin position="1"/>
        <end position="25"/>
    </location>
</feature>
<dbReference type="InterPro" id="IPR027417">
    <property type="entry name" value="P-loop_NTPase"/>
</dbReference>
<keyword evidence="6" id="KW-1185">Reference proteome</keyword>
<dbReference type="InterPro" id="IPR001650">
    <property type="entry name" value="Helicase_C-like"/>
</dbReference>
<dbReference type="PROSITE" id="PS51194">
    <property type="entry name" value="HELICASE_CTER"/>
    <property type="match status" value="1"/>
</dbReference>